<dbReference type="eggNOG" id="COG0087">
    <property type="taxonomic scope" value="Bacteria"/>
</dbReference>
<keyword evidence="10" id="KW-1185">Reference proteome</keyword>
<dbReference type="FunFam" id="2.40.30.10:FF:000004">
    <property type="entry name" value="50S ribosomal protein L3"/>
    <property type="match status" value="1"/>
</dbReference>
<accession>U7D443</accession>
<keyword evidence="3 8" id="KW-0694">RNA-binding</keyword>
<comment type="similarity">
    <text evidence="1 7">Belongs to the universal ribosomal protein uL3 family.</text>
</comment>
<dbReference type="NCBIfam" id="TIGR03625">
    <property type="entry name" value="L3_bact"/>
    <property type="match status" value="1"/>
</dbReference>
<dbReference type="GO" id="GO:0006412">
    <property type="term" value="P:translation"/>
    <property type="evidence" value="ECO:0007669"/>
    <property type="project" value="UniProtKB-UniRule"/>
</dbReference>
<evidence type="ECO:0000256" key="8">
    <source>
        <dbReference type="RuleBase" id="RU003906"/>
    </source>
</evidence>
<dbReference type="GO" id="GO:0003735">
    <property type="term" value="F:structural constituent of ribosome"/>
    <property type="evidence" value="ECO:0007669"/>
    <property type="project" value="UniProtKB-UniRule"/>
</dbReference>
<comment type="function">
    <text evidence="8">One of the primary rRNA binding proteins, it binds directly near the 3'-end of the 23S rRNA, where it nucleates assembly of the 50S subunit.</text>
</comment>
<evidence type="ECO:0000256" key="6">
    <source>
        <dbReference type="NCBIfam" id="TIGR03625"/>
    </source>
</evidence>
<organism evidence="9 10">
    <name type="scientific">Chitinivibrio alkaliphilus ACht1</name>
    <dbReference type="NCBI Taxonomy" id="1313304"/>
    <lineage>
        <taxon>Bacteria</taxon>
        <taxon>Pseudomonadati</taxon>
        <taxon>Fibrobacterota</taxon>
        <taxon>Chitinivibrionia</taxon>
        <taxon>Chitinivibrionales</taxon>
        <taxon>Chitinivibrionaceae</taxon>
        <taxon>Chitinivibrio</taxon>
    </lineage>
</organism>
<dbReference type="Proteomes" id="UP000017148">
    <property type="component" value="Unassembled WGS sequence"/>
</dbReference>
<dbReference type="PANTHER" id="PTHR11229">
    <property type="entry name" value="50S RIBOSOMAL PROTEIN L3"/>
    <property type="match status" value="1"/>
</dbReference>
<dbReference type="GO" id="GO:0019843">
    <property type="term" value="F:rRNA binding"/>
    <property type="evidence" value="ECO:0007669"/>
    <property type="project" value="UniProtKB-KW"/>
</dbReference>
<name>U7D443_9BACT</name>
<gene>
    <name evidence="9" type="ORF">CALK_1778</name>
</gene>
<dbReference type="AlphaFoldDB" id="U7D443"/>
<dbReference type="InterPro" id="IPR009000">
    <property type="entry name" value="Transl_B-barrel_sf"/>
</dbReference>
<evidence type="ECO:0000256" key="5">
    <source>
        <dbReference type="ARBA" id="ARBA00023274"/>
    </source>
</evidence>
<dbReference type="Pfam" id="PF00297">
    <property type="entry name" value="Ribosomal_L3"/>
    <property type="match status" value="1"/>
</dbReference>
<evidence type="ECO:0000313" key="9">
    <source>
        <dbReference type="EMBL" id="ERP31289.1"/>
    </source>
</evidence>
<dbReference type="GO" id="GO:0022625">
    <property type="term" value="C:cytosolic large ribosomal subunit"/>
    <property type="evidence" value="ECO:0007669"/>
    <property type="project" value="TreeGrafter"/>
</dbReference>
<reference evidence="9 10" key="1">
    <citation type="journal article" date="2013" name="Environ. Microbiol.">
        <title>Genome analysis of Chitinivibrio alkaliphilus gen. nov., sp. nov., a novel extremely haloalkaliphilic anaerobic chitinolytic bacterium from the candidate phylum Termite Group 3.</title>
        <authorList>
            <person name="Sorokin D.Y."/>
            <person name="Gumerov V.M."/>
            <person name="Rakitin A.L."/>
            <person name="Beletsky A.V."/>
            <person name="Damste J.S."/>
            <person name="Muyzer G."/>
            <person name="Mardanov A.V."/>
            <person name="Ravin N.V."/>
        </authorList>
    </citation>
    <scope>NUCLEOTIDE SEQUENCE [LARGE SCALE GENOMIC DNA]</scope>
    <source>
        <strain evidence="9 10">ACht1</strain>
    </source>
</reference>
<evidence type="ECO:0000256" key="1">
    <source>
        <dbReference type="ARBA" id="ARBA00006540"/>
    </source>
</evidence>
<dbReference type="InterPro" id="IPR019927">
    <property type="entry name" value="Ribosomal_uL3_bac/org-type"/>
</dbReference>
<dbReference type="PANTHER" id="PTHR11229:SF16">
    <property type="entry name" value="LARGE RIBOSOMAL SUBUNIT PROTEIN UL3C"/>
    <property type="match status" value="1"/>
</dbReference>
<evidence type="ECO:0000313" key="10">
    <source>
        <dbReference type="Proteomes" id="UP000017148"/>
    </source>
</evidence>
<proteinExistence type="inferred from homology"/>
<comment type="caution">
    <text evidence="9">The sequence shown here is derived from an EMBL/GenBank/DDBJ whole genome shotgun (WGS) entry which is preliminary data.</text>
</comment>
<evidence type="ECO:0000256" key="4">
    <source>
        <dbReference type="ARBA" id="ARBA00022980"/>
    </source>
</evidence>
<dbReference type="Gene3D" id="2.40.30.10">
    <property type="entry name" value="Translation factors"/>
    <property type="match status" value="1"/>
</dbReference>
<comment type="subunit">
    <text evidence="8">Part of the 50S ribosomal subunit. Forms a cluster with proteins L14 and L19.</text>
</comment>
<protein>
    <recommendedName>
        <fullName evidence="6 8">50S ribosomal protein L3</fullName>
    </recommendedName>
</protein>
<dbReference type="SUPFAM" id="SSF50447">
    <property type="entry name" value="Translation proteins"/>
    <property type="match status" value="1"/>
</dbReference>
<dbReference type="PROSITE" id="PS00474">
    <property type="entry name" value="RIBOSOMAL_L3"/>
    <property type="match status" value="1"/>
</dbReference>
<dbReference type="PATRIC" id="fig|1313304.3.peg.1694"/>
<evidence type="ECO:0000256" key="2">
    <source>
        <dbReference type="ARBA" id="ARBA00022730"/>
    </source>
</evidence>
<dbReference type="FunFam" id="3.30.160.810:FF:000001">
    <property type="entry name" value="50S ribosomal protein L3"/>
    <property type="match status" value="1"/>
</dbReference>
<keyword evidence="2 8" id="KW-0699">rRNA-binding</keyword>
<keyword evidence="4 7" id="KW-0689">Ribosomal protein</keyword>
<dbReference type="STRING" id="1313304.CALK_1778"/>
<dbReference type="EMBL" id="ASJR01000015">
    <property type="protein sequence ID" value="ERP31289.1"/>
    <property type="molecule type" value="Genomic_DNA"/>
</dbReference>
<dbReference type="InterPro" id="IPR000597">
    <property type="entry name" value="Ribosomal_uL3"/>
</dbReference>
<evidence type="ECO:0000256" key="7">
    <source>
        <dbReference type="RuleBase" id="RU003905"/>
    </source>
</evidence>
<evidence type="ECO:0000256" key="3">
    <source>
        <dbReference type="ARBA" id="ARBA00022884"/>
    </source>
</evidence>
<sequence length="200" mass="21358">MTRIIDPETGVVIPVTAIDVSGNVVLQRKRADVDGYEAVQVGFEAVKEKSVSKAEACHAKKYGSDPVRHIREFPVDASEELTPGQELGVDVFKNASFVDVTGVTKGRGFAGTVKRYGFAIGRMTHGNTNKRARGSVGAGSDPSRVFPGLKMAGQYGNQQKTTIGLELVSVDAEKNLIFVKGSVPGRKNGLLSIRKNVVKG</sequence>
<dbReference type="InterPro" id="IPR019926">
    <property type="entry name" value="Ribosomal_uL3_CS"/>
</dbReference>
<dbReference type="Gene3D" id="3.30.160.810">
    <property type="match status" value="1"/>
</dbReference>
<keyword evidence="5 7" id="KW-0687">Ribonucleoprotein</keyword>